<evidence type="ECO:0000256" key="3">
    <source>
        <dbReference type="SAM" id="Coils"/>
    </source>
</evidence>
<dbReference type="Gene3D" id="3.30.70.270">
    <property type="match status" value="1"/>
</dbReference>
<comment type="caution">
    <text evidence="8">The sequence shown here is derived from an EMBL/GenBank/DDBJ whole genome shotgun (WGS) entry which is preliminary data.</text>
</comment>
<dbReference type="InterPro" id="IPR000160">
    <property type="entry name" value="GGDEF_dom"/>
</dbReference>
<dbReference type="SUPFAM" id="SSF48452">
    <property type="entry name" value="TPR-like"/>
    <property type="match status" value="2"/>
</dbReference>
<dbReference type="PANTHER" id="PTHR45138:SF9">
    <property type="entry name" value="DIGUANYLATE CYCLASE DGCM-RELATED"/>
    <property type="match status" value="1"/>
</dbReference>
<feature type="region of interest" description="Disordered" evidence="4">
    <location>
        <begin position="697"/>
        <end position="720"/>
    </location>
</feature>
<organism evidence="8 9">
    <name type="scientific">Duganella aceris</name>
    <dbReference type="NCBI Taxonomy" id="2703883"/>
    <lineage>
        <taxon>Bacteria</taxon>
        <taxon>Pseudomonadati</taxon>
        <taxon>Pseudomonadota</taxon>
        <taxon>Betaproteobacteria</taxon>
        <taxon>Burkholderiales</taxon>
        <taxon>Oxalobacteraceae</taxon>
        <taxon>Telluria group</taxon>
        <taxon>Duganella</taxon>
    </lineage>
</organism>
<keyword evidence="5" id="KW-0812">Transmembrane</keyword>
<accession>A0ABX0FVB1</accession>
<keyword evidence="5" id="KW-0472">Membrane</keyword>
<feature type="transmembrane region" description="Helical" evidence="5">
    <location>
        <begin position="444"/>
        <end position="463"/>
    </location>
</feature>
<comment type="catalytic activity">
    <reaction evidence="2">
        <text>2 GTP = 3',3'-c-di-GMP + 2 diphosphate</text>
        <dbReference type="Rhea" id="RHEA:24898"/>
        <dbReference type="ChEBI" id="CHEBI:33019"/>
        <dbReference type="ChEBI" id="CHEBI:37565"/>
        <dbReference type="ChEBI" id="CHEBI:58805"/>
        <dbReference type="EC" id="2.7.7.65"/>
    </reaction>
</comment>
<evidence type="ECO:0000313" key="8">
    <source>
        <dbReference type="EMBL" id="NGZ88393.1"/>
    </source>
</evidence>
<evidence type="ECO:0000256" key="4">
    <source>
        <dbReference type="SAM" id="MobiDB-lite"/>
    </source>
</evidence>
<proteinExistence type="predicted"/>
<dbReference type="EC" id="2.7.7.65" evidence="1"/>
<dbReference type="InterPro" id="IPR050469">
    <property type="entry name" value="Diguanylate_Cyclase"/>
</dbReference>
<evidence type="ECO:0000256" key="2">
    <source>
        <dbReference type="ARBA" id="ARBA00034247"/>
    </source>
</evidence>
<dbReference type="EMBL" id="JAADJT010000021">
    <property type="protein sequence ID" value="NGZ88393.1"/>
    <property type="molecule type" value="Genomic_DNA"/>
</dbReference>
<dbReference type="PANTHER" id="PTHR45138">
    <property type="entry name" value="REGULATORY COMPONENTS OF SENSORY TRANSDUCTION SYSTEM"/>
    <property type="match status" value="1"/>
</dbReference>
<reference evidence="8 9" key="1">
    <citation type="submission" date="2020-01" db="EMBL/GenBank/DDBJ databases">
        <authorList>
            <person name="Lee S.D."/>
        </authorList>
    </citation>
    <scope>NUCLEOTIDE SEQUENCE [LARGE SCALE GENOMIC DNA]</scope>
    <source>
        <strain evidence="8 9">SAP-35</strain>
    </source>
</reference>
<reference evidence="9" key="2">
    <citation type="submission" date="2023-07" db="EMBL/GenBank/DDBJ databases">
        <title>Duganella aceri sp. nov., isolated from tree sap.</title>
        <authorList>
            <person name="Kim I.S."/>
        </authorList>
    </citation>
    <scope>NUCLEOTIDE SEQUENCE [LARGE SCALE GENOMIC DNA]</scope>
    <source>
        <strain evidence="9">SAP-35</strain>
    </source>
</reference>
<protein>
    <recommendedName>
        <fullName evidence="1">diguanylate cyclase</fullName>
        <ecNumber evidence="1">2.7.7.65</ecNumber>
    </recommendedName>
</protein>
<evidence type="ECO:0000256" key="6">
    <source>
        <dbReference type="SAM" id="SignalP"/>
    </source>
</evidence>
<feature type="signal peptide" evidence="6">
    <location>
        <begin position="1"/>
        <end position="38"/>
    </location>
</feature>
<sequence>MGVKLAGLTNSWLLRTKRRALAAAVALACASALLPASAQDQSPLDERILEIREQARFVPDKALQQLLKLEPEIAAAAPRTQAEFMTQISATRMGLGRNDIALEFAEKVIAYGKSLHDNAIVAKGMLTKVYVLFAQADVKAAHQLAFEAEKLAMSTSDAALRVQATITAGQTYAEQANFPQALTKLQQAVDMARPATDDPVSLLAALNALSKLYTQMREYDKASAALDELLAETGKIKSPGRMAMAKNTEYGLAIDSGQPKRAMRALLQSLELERKMGAERMVGITLVNLADINLKQHDFPRAAQYAAEALRSSLATQDKSAEAAARANMGQAYLGMGRIAEGKKQYEAGLARYEQENNKPDLQAALREYGEALERAGDLSGAVSAYHRERALSNELFETQRRQSVLELQEKYESEKRQRQIELLSRENQVKGAEIDNRRLQQRVWWLLALVFALASMVVGLLYRKVRHANAQLEVKNMELKAQSTLDPLTSLYNRRHFQDYMRGLNTAAGQKPELEKRAHHRDDIVGALFLLDVDHFKNINDTYGHAAGDAVLKMIAENLRVALRETDMIVRWGGEEFLAFLPAIPRHGVDEIARRILTGISSQAIRYQEHDISVNVSVGFAPFPLAPGDVPLPWERAVNLVDMALYLAKAHGRNRAYGVRGFENFHLTSMEVIEQDLERAWRAGYVDLSVVLGGPPGTPPASPSEHSNVVSIKHAKTGH</sequence>
<evidence type="ECO:0000256" key="1">
    <source>
        <dbReference type="ARBA" id="ARBA00012528"/>
    </source>
</evidence>
<evidence type="ECO:0000256" key="5">
    <source>
        <dbReference type="SAM" id="Phobius"/>
    </source>
</evidence>
<keyword evidence="5" id="KW-1133">Transmembrane helix</keyword>
<dbReference type="InterPro" id="IPR043128">
    <property type="entry name" value="Rev_trsase/Diguanyl_cyclase"/>
</dbReference>
<dbReference type="PROSITE" id="PS50887">
    <property type="entry name" value="GGDEF"/>
    <property type="match status" value="1"/>
</dbReference>
<dbReference type="NCBIfam" id="TIGR00254">
    <property type="entry name" value="GGDEF"/>
    <property type="match status" value="1"/>
</dbReference>
<keyword evidence="6" id="KW-0732">Signal</keyword>
<name>A0ABX0FVB1_9BURK</name>
<keyword evidence="9" id="KW-1185">Reference proteome</keyword>
<keyword evidence="3" id="KW-0175">Coiled coil</keyword>
<dbReference type="InterPro" id="IPR011990">
    <property type="entry name" value="TPR-like_helical_dom_sf"/>
</dbReference>
<dbReference type="Pfam" id="PF00990">
    <property type="entry name" value="GGDEF"/>
    <property type="match status" value="1"/>
</dbReference>
<dbReference type="InterPro" id="IPR029787">
    <property type="entry name" value="Nucleotide_cyclase"/>
</dbReference>
<feature type="chain" id="PRO_5046442601" description="diguanylate cyclase" evidence="6">
    <location>
        <begin position="39"/>
        <end position="720"/>
    </location>
</feature>
<evidence type="ECO:0000313" key="9">
    <source>
        <dbReference type="Proteomes" id="UP000666369"/>
    </source>
</evidence>
<feature type="coiled-coil region" evidence="3">
    <location>
        <begin position="423"/>
        <end position="483"/>
    </location>
</feature>
<evidence type="ECO:0000259" key="7">
    <source>
        <dbReference type="PROSITE" id="PS50887"/>
    </source>
</evidence>
<feature type="domain" description="GGDEF" evidence="7">
    <location>
        <begin position="525"/>
        <end position="662"/>
    </location>
</feature>
<dbReference type="CDD" id="cd01949">
    <property type="entry name" value="GGDEF"/>
    <property type="match status" value="1"/>
</dbReference>
<dbReference type="SUPFAM" id="SSF55073">
    <property type="entry name" value="Nucleotide cyclase"/>
    <property type="match status" value="1"/>
</dbReference>
<dbReference type="Proteomes" id="UP000666369">
    <property type="component" value="Unassembled WGS sequence"/>
</dbReference>
<dbReference type="Gene3D" id="1.25.40.10">
    <property type="entry name" value="Tetratricopeptide repeat domain"/>
    <property type="match status" value="2"/>
</dbReference>
<dbReference type="SMART" id="SM00267">
    <property type="entry name" value="GGDEF"/>
    <property type="match status" value="1"/>
</dbReference>
<gene>
    <name evidence="8" type="ORF">GW587_29580</name>
</gene>